<reference evidence="1" key="1">
    <citation type="submission" date="2018-06" db="EMBL/GenBank/DDBJ databases">
        <authorList>
            <person name="Zhirakovskaya E."/>
        </authorList>
    </citation>
    <scope>NUCLEOTIDE SEQUENCE</scope>
</reference>
<accession>A0A3B0T7T1</accession>
<evidence type="ECO:0000313" key="1">
    <source>
        <dbReference type="EMBL" id="VAW12930.1"/>
    </source>
</evidence>
<sequence>TDNRIKLIIRTVIYEDNKGEDKDA</sequence>
<proteinExistence type="predicted"/>
<name>A0A3B0T7T1_9ZZZZ</name>
<feature type="non-terminal residue" evidence="1">
    <location>
        <position position="1"/>
    </location>
</feature>
<protein>
    <submittedName>
        <fullName evidence="1">Uncharacterized protein</fullName>
    </submittedName>
</protein>
<dbReference type="EMBL" id="UOEN01000134">
    <property type="protein sequence ID" value="VAW12930.1"/>
    <property type="molecule type" value="Genomic_DNA"/>
</dbReference>
<gene>
    <name evidence="1" type="ORF">MNBD_BACTEROID05-1193</name>
</gene>
<dbReference type="AlphaFoldDB" id="A0A3B0T7T1"/>
<organism evidence="1">
    <name type="scientific">hydrothermal vent metagenome</name>
    <dbReference type="NCBI Taxonomy" id="652676"/>
    <lineage>
        <taxon>unclassified sequences</taxon>
        <taxon>metagenomes</taxon>
        <taxon>ecological metagenomes</taxon>
    </lineage>
</organism>